<feature type="region of interest" description="Disordered" evidence="11">
    <location>
        <begin position="1198"/>
        <end position="1265"/>
    </location>
</feature>
<dbReference type="InterPro" id="IPR011545">
    <property type="entry name" value="DEAD/DEAH_box_helicase_dom"/>
</dbReference>
<dbReference type="Gene3D" id="1.10.10.10">
    <property type="entry name" value="Winged helix-like DNA-binding domain superfamily/Winged helix DNA-binding domain"/>
    <property type="match status" value="1"/>
</dbReference>
<feature type="compositionally biased region" description="Basic and acidic residues" evidence="11">
    <location>
        <begin position="1475"/>
        <end position="1485"/>
    </location>
</feature>
<feature type="compositionally biased region" description="Low complexity" evidence="11">
    <location>
        <begin position="81"/>
        <end position="98"/>
    </location>
</feature>
<dbReference type="SUPFAM" id="SSF158702">
    <property type="entry name" value="Sec63 N-terminal domain-like"/>
    <property type="match status" value="1"/>
</dbReference>
<feature type="domain" description="Helicase C-terminal" evidence="13">
    <location>
        <begin position="574"/>
        <end position="765"/>
    </location>
</feature>
<evidence type="ECO:0000256" key="3">
    <source>
        <dbReference type="ARBA" id="ARBA00022801"/>
    </source>
</evidence>
<dbReference type="GO" id="GO:0005524">
    <property type="term" value="F:ATP binding"/>
    <property type="evidence" value="ECO:0007669"/>
    <property type="project" value="UniProtKB-KW"/>
</dbReference>
<dbReference type="InterPro" id="IPR052247">
    <property type="entry name" value="Meiotic_Crossover_Helicase"/>
</dbReference>
<dbReference type="Gene3D" id="3.40.50.300">
    <property type="entry name" value="P-loop containing nucleotide triphosphate hydrolases"/>
    <property type="match status" value="2"/>
</dbReference>
<dbReference type="Gene3D" id="1.10.3380.10">
    <property type="entry name" value="Sec63 N-terminal domain-like domain"/>
    <property type="match status" value="1"/>
</dbReference>
<evidence type="ECO:0000256" key="7">
    <source>
        <dbReference type="ARBA" id="ARBA00023254"/>
    </source>
</evidence>
<sequence length="1569" mass="170210">MQNASSRPPPRPAPTHRPPNLHPTSAFAPPPGAFASAHKSSSSIYDNDEELEEYLATLGEADAESEWMGGTGFEGEQPEGFAHPFAPFSTSSSPTPRFNDNIAHNASLRFANDYEGGHEQAPTTNYYAQPVAPAATPPHAGRPSQAPRRSFAAGPQQASSSHSVIKPMPIRRVAPLAQPATKSTAPSRFAPPPRLQGFDQPTTSYASMGGGYKQPRQFEQGSSHELFRQEDGEEEYWEDEPGWGANGSSNQQGGRGGTSWEDALMAHNGPQPPAAPQSGSFASTSRDPSKAQENLQYLEDVEAALGGPSKPKAAGGTVRAQKKGIKLRPVSELPDIFRSLWRFGVFNAVQSLSFDTVYHSDENVVISAPTGSGKTVLFELAVIRLFTQSDVSDAKVLYMAPTKSLCSERVADWKKKFEQTFGWVVQELTGDTDAVAGAWREVANASIIVTTPEKWDAMTRKWHDHGTTLGQLRLFCIDEVHCVGTDVRGAVLEVVVSRMKTLGTDTRFVAVSATVPNIDDIADWLGAGAHEEGHKPAKAFTFGDDFRPCKLQKIVVGYPKGGNDFAFANGLNFKLFDLIKQYASGKPVLVFCNTRKGCTQAAEALAKAYKDSLSSSTGRASLAWPKPSRNDFRTTDKNLASLLENGLAVHHAGMDANDRRLVERAFIEGTVSVVCSTSTLAVGVNLPARMVIIKGTKAFIDGQLKDYSDLEILQMIGRAGRPQFDTLGVACIMTDKASESRYANLVNAQVSLVSGAAPKASVDLFGFMQSLLESGLHKSLTEHVNSEITLGTISDIPSALRWLRSTFLFVRITKNPAFYAIPGIKSTPEARLEELCLEAIKELVGSGVVDEDGDKLAANHFGDIMAKFYISHKTFLAIKELPVGANMRTLLETLCSSAELGSFRFRQGEKSVRPSGSSLRRTWSDDPCSLKVLAKYNKNLRFPTEKVATTADRVMILIQLVLEGIPGTELRNENINPMLDARGIFAAAVRVAKCMVDVAVEREDGSIRTMLELLRSLNGKCWDASSFVLRQLEGIGEKSYKVLVSSGIKSFEDVRECEPERLEILLSRKPPFGRKLIAQAKSIPQFEISVVSQHEQVLEGQGVQLEATIDLRLKQTKPLPATKKGPMKLWATVASSTSDGAFVDFRRTRIDQLLAQPKQFDLAVVLVKPSQRIIISVSCELLAGSEVKLVVKPESKASDFPIPSLGPSEDSDVEESTVSMLPTSTKRPSEKANPQAMPESVPHAKKAAGPIKPAATAAATPPVPRQRPDGRYECNHSCANKTACKHLCCREGLDKPPVKRTKSKTRPAAANKGSVGDTTSASKQPSALSNAKQQPLRLQPAPSSRIILNKTAGGHFTTAQDNEDDEDMLDIEALPPLDKRSKTRAAARTDSYAAPASEETDQLDSTPSPPRRPPIESTEPRPLKVKRSLLPTDRTAEEARKRRRLSLREFASSSPIDLSNTPAVAPRSRQASMERTAESLFRRDSPGSSKATAAVRGRDEPAFDFPFSDDEPAFDDSVASAGDNNAERADVEPGPTETTLEESHEEAGEGTGGDEDDFDAWLAKSVVVM</sequence>
<dbReference type="PROSITE" id="PS51194">
    <property type="entry name" value="HELICASE_CTER"/>
    <property type="match status" value="1"/>
</dbReference>
<evidence type="ECO:0000256" key="9">
    <source>
        <dbReference type="ARBA" id="ARBA00034808"/>
    </source>
</evidence>
<dbReference type="SMART" id="SM00487">
    <property type="entry name" value="DEXDc"/>
    <property type="match status" value="1"/>
</dbReference>
<keyword evidence="5" id="KW-0067">ATP-binding</keyword>
<comment type="catalytic activity">
    <reaction evidence="8">
        <text>Couples ATP hydrolysis with the unwinding of duplex DNA by translocating in the 3'-5' direction.</text>
        <dbReference type="EC" id="5.6.2.4"/>
    </reaction>
</comment>
<gene>
    <name evidence="14" type="ORF">RHTO0S_15e02454g</name>
</gene>
<dbReference type="FunFam" id="1.10.10.10:FF:000012">
    <property type="entry name" value="U5 small nuclear ribonucleoprotein helicase"/>
    <property type="match status" value="1"/>
</dbReference>
<feature type="compositionally biased region" description="Low complexity" evidence="11">
    <location>
        <begin position="23"/>
        <end position="37"/>
    </location>
</feature>
<dbReference type="Pfam" id="PF00270">
    <property type="entry name" value="DEAD"/>
    <property type="match status" value="1"/>
</dbReference>
<comment type="catalytic activity">
    <reaction evidence="10">
        <text>ATP + H2O = ADP + phosphate + H(+)</text>
        <dbReference type="Rhea" id="RHEA:13065"/>
        <dbReference type="ChEBI" id="CHEBI:15377"/>
        <dbReference type="ChEBI" id="CHEBI:15378"/>
        <dbReference type="ChEBI" id="CHEBI:30616"/>
        <dbReference type="ChEBI" id="CHEBI:43474"/>
        <dbReference type="ChEBI" id="CHEBI:456216"/>
        <dbReference type="EC" id="5.6.2.4"/>
    </reaction>
</comment>
<dbReference type="EMBL" id="LK052950">
    <property type="protein sequence ID" value="CDR47825.1"/>
    <property type="molecule type" value="Genomic_DNA"/>
</dbReference>
<feature type="compositionally biased region" description="Acidic residues" evidence="11">
    <location>
        <begin position="231"/>
        <end position="241"/>
    </location>
</feature>
<dbReference type="InterPro" id="IPR036388">
    <property type="entry name" value="WH-like_DNA-bd_sf"/>
</dbReference>
<organism evidence="14">
    <name type="scientific">Rhodotorula toruloides</name>
    <name type="common">Yeast</name>
    <name type="synonym">Rhodosporidium toruloides</name>
    <dbReference type="NCBI Taxonomy" id="5286"/>
    <lineage>
        <taxon>Eukaryota</taxon>
        <taxon>Fungi</taxon>
        <taxon>Dikarya</taxon>
        <taxon>Basidiomycota</taxon>
        <taxon>Pucciniomycotina</taxon>
        <taxon>Microbotryomycetes</taxon>
        <taxon>Sporidiobolales</taxon>
        <taxon>Sporidiobolaceae</taxon>
        <taxon>Rhodotorula</taxon>
    </lineage>
</organism>
<feature type="compositionally biased region" description="Pro residues" evidence="11">
    <location>
        <begin position="7"/>
        <end position="21"/>
    </location>
</feature>
<keyword evidence="4" id="KW-0347">Helicase</keyword>
<dbReference type="GO" id="GO:0043138">
    <property type="term" value="F:3'-5' DNA helicase activity"/>
    <property type="evidence" value="ECO:0007669"/>
    <property type="project" value="UniProtKB-EC"/>
</dbReference>
<feature type="compositionally biased region" description="Low complexity" evidence="11">
    <location>
        <begin position="1247"/>
        <end position="1260"/>
    </location>
</feature>
<name>A0A061BIV0_RHOTO</name>
<dbReference type="InterPro" id="IPR004179">
    <property type="entry name" value="Sec63-dom"/>
</dbReference>
<dbReference type="Pfam" id="PF02889">
    <property type="entry name" value="Sec63"/>
    <property type="match status" value="1"/>
</dbReference>
<dbReference type="SMART" id="SM00490">
    <property type="entry name" value="HELICc"/>
    <property type="match status" value="1"/>
</dbReference>
<proteinExistence type="inferred from homology"/>
<dbReference type="PANTHER" id="PTHR47835:SF3">
    <property type="entry name" value="HELICASE FOR MEIOSIS 1"/>
    <property type="match status" value="1"/>
</dbReference>
<evidence type="ECO:0000256" key="4">
    <source>
        <dbReference type="ARBA" id="ARBA00022806"/>
    </source>
</evidence>
<keyword evidence="2" id="KW-0547">Nucleotide-binding</keyword>
<reference evidence="14" key="1">
    <citation type="journal article" date="2014" name="Genome Announc.">
        <title>Draft genome sequence of Rhodosporidium toruloides CECT1137, an oleaginous yeast of biotechnological interest.</title>
        <authorList>
            <person name="Morin N."/>
            <person name="Calcas X."/>
            <person name="Devillers H."/>
            <person name="Durrens P."/>
            <person name="Sherman D.J."/>
            <person name="Nicaud J.-M."/>
            <person name="Neuveglise C."/>
        </authorList>
    </citation>
    <scope>NUCLEOTIDE SEQUENCE</scope>
    <source>
        <strain evidence="14">CECT1137</strain>
    </source>
</reference>
<feature type="compositionally biased region" description="Polar residues" evidence="11">
    <location>
        <begin position="1451"/>
        <end position="1462"/>
    </location>
</feature>
<evidence type="ECO:0000256" key="11">
    <source>
        <dbReference type="SAM" id="MobiDB-lite"/>
    </source>
</evidence>
<feature type="region of interest" description="Disordered" evidence="11">
    <location>
        <begin position="129"/>
        <end position="291"/>
    </location>
</feature>
<evidence type="ECO:0000313" key="14">
    <source>
        <dbReference type="EMBL" id="CDR47825.1"/>
    </source>
</evidence>
<feature type="compositionally biased region" description="Low complexity" evidence="11">
    <location>
        <begin position="242"/>
        <end position="252"/>
    </location>
</feature>
<dbReference type="SUPFAM" id="SSF52540">
    <property type="entry name" value="P-loop containing nucleoside triphosphate hydrolases"/>
    <property type="match status" value="1"/>
</dbReference>
<feature type="region of interest" description="Disordered" evidence="11">
    <location>
        <begin position="1293"/>
        <end position="1342"/>
    </location>
</feature>
<dbReference type="InterPro" id="IPR027417">
    <property type="entry name" value="P-loop_NTPase"/>
</dbReference>
<dbReference type="InterPro" id="IPR001650">
    <property type="entry name" value="Helicase_C-like"/>
</dbReference>
<dbReference type="SUPFAM" id="SSF46785">
    <property type="entry name" value="Winged helix' DNA-binding domain"/>
    <property type="match status" value="1"/>
</dbReference>
<feature type="region of interest" description="Disordered" evidence="11">
    <location>
        <begin position="1374"/>
        <end position="1559"/>
    </location>
</feature>
<feature type="compositionally biased region" description="Polar residues" evidence="11">
    <location>
        <begin position="1316"/>
        <end position="1333"/>
    </location>
</feature>
<dbReference type="PANTHER" id="PTHR47835">
    <property type="entry name" value="HFM1, ATP DEPENDENT DNA HELICASE HOMOLOG"/>
    <property type="match status" value="1"/>
</dbReference>
<dbReference type="GO" id="GO:0016787">
    <property type="term" value="F:hydrolase activity"/>
    <property type="evidence" value="ECO:0007669"/>
    <property type="project" value="UniProtKB-KW"/>
</dbReference>
<dbReference type="GO" id="GO:0051321">
    <property type="term" value="P:meiotic cell cycle"/>
    <property type="evidence" value="ECO:0007669"/>
    <property type="project" value="UniProtKB-KW"/>
</dbReference>
<dbReference type="GO" id="GO:0003676">
    <property type="term" value="F:nucleic acid binding"/>
    <property type="evidence" value="ECO:0007669"/>
    <property type="project" value="InterPro"/>
</dbReference>
<evidence type="ECO:0000256" key="5">
    <source>
        <dbReference type="ARBA" id="ARBA00022840"/>
    </source>
</evidence>
<dbReference type="Gene3D" id="1.10.150.20">
    <property type="entry name" value="5' to 3' exonuclease, C-terminal subdomain"/>
    <property type="match status" value="1"/>
</dbReference>
<evidence type="ECO:0000259" key="13">
    <source>
        <dbReference type="PROSITE" id="PS51194"/>
    </source>
</evidence>
<feature type="domain" description="Helicase ATP-binding" evidence="12">
    <location>
        <begin position="355"/>
        <end position="533"/>
    </location>
</feature>
<dbReference type="InterPro" id="IPR057842">
    <property type="entry name" value="WH_MER3"/>
</dbReference>
<feature type="region of interest" description="Disordered" evidence="11">
    <location>
        <begin position="1"/>
        <end position="101"/>
    </location>
</feature>
<dbReference type="SMART" id="SM00973">
    <property type="entry name" value="Sec63"/>
    <property type="match status" value="1"/>
</dbReference>
<dbReference type="PROSITE" id="PS51192">
    <property type="entry name" value="HELICASE_ATP_BIND_1"/>
    <property type="match status" value="1"/>
</dbReference>
<keyword evidence="7" id="KW-0469">Meiosis</keyword>
<dbReference type="OrthoDB" id="5575at2759"/>
<dbReference type="InterPro" id="IPR036390">
    <property type="entry name" value="WH_DNA-bd_sf"/>
</dbReference>
<comment type="similarity">
    <text evidence="1">Belongs to the helicase family. SKI2 subfamily.</text>
</comment>
<evidence type="ECO:0000256" key="8">
    <source>
        <dbReference type="ARBA" id="ARBA00034617"/>
    </source>
</evidence>
<dbReference type="CDD" id="cd18795">
    <property type="entry name" value="SF2_C_Ski2"/>
    <property type="match status" value="1"/>
</dbReference>
<evidence type="ECO:0000259" key="12">
    <source>
        <dbReference type="PROSITE" id="PS51192"/>
    </source>
</evidence>
<keyword evidence="6" id="KW-0413">Isomerase</keyword>
<dbReference type="Pfam" id="PF00271">
    <property type="entry name" value="Helicase_C"/>
    <property type="match status" value="1"/>
</dbReference>
<evidence type="ECO:0000256" key="6">
    <source>
        <dbReference type="ARBA" id="ARBA00023235"/>
    </source>
</evidence>
<evidence type="ECO:0000256" key="1">
    <source>
        <dbReference type="ARBA" id="ARBA00010140"/>
    </source>
</evidence>
<protein>
    <recommendedName>
        <fullName evidence="9">DNA 3'-5' helicase</fullName>
        <ecNumber evidence="9">5.6.2.4</ecNumber>
    </recommendedName>
</protein>
<accession>A0A061BIV0</accession>
<keyword evidence="3" id="KW-0378">Hydrolase</keyword>
<dbReference type="EC" id="5.6.2.4" evidence="9"/>
<evidence type="ECO:0000256" key="10">
    <source>
        <dbReference type="ARBA" id="ARBA00048988"/>
    </source>
</evidence>
<feature type="compositionally biased region" description="Polar residues" evidence="11">
    <location>
        <begin position="277"/>
        <end position="291"/>
    </location>
</feature>
<dbReference type="Pfam" id="PF23445">
    <property type="entry name" value="WHD_SNRNP200"/>
    <property type="match status" value="1"/>
</dbReference>
<evidence type="ECO:0000256" key="2">
    <source>
        <dbReference type="ARBA" id="ARBA00022741"/>
    </source>
</evidence>
<dbReference type="InterPro" id="IPR014001">
    <property type="entry name" value="Helicase_ATP-bd"/>
</dbReference>